<feature type="compositionally biased region" description="Acidic residues" evidence="1">
    <location>
        <begin position="336"/>
        <end position="346"/>
    </location>
</feature>
<reference evidence="2 3" key="1">
    <citation type="submission" date="2024-02" db="EMBL/GenBank/DDBJ databases">
        <title>Chromosome-scale genome assembly of the rough periwinkle Littorina saxatilis.</title>
        <authorList>
            <person name="De Jode A."/>
            <person name="Faria R."/>
            <person name="Formenti G."/>
            <person name="Sims Y."/>
            <person name="Smith T.P."/>
            <person name="Tracey A."/>
            <person name="Wood J.M.D."/>
            <person name="Zagrodzka Z.B."/>
            <person name="Johannesson K."/>
            <person name="Butlin R.K."/>
            <person name="Leder E.H."/>
        </authorList>
    </citation>
    <scope>NUCLEOTIDE SEQUENCE [LARGE SCALE GENOMIC DNA]</scope>
    <source>
        <strain evidence="2">Snail1</strain>
        <tissue evidence="2">Muscle</tissue>
    </source>
</reference>
<evidence type="ECO:0000313" key="2">
    <source>
        <dbReference type="EMBL" id="KAK7087357.1"/>
    </source>
</evidence>
<dbReference type="EMBL" id="JBAMIC010004070">
    <property type="protein sequence ID" value="KAK7087357.1"/>
    <property type="molecule type" value="Genomic_DNA"/>
</dbReference>
<feature type="compositionally biased region" description="Acidic residues" evidence="1">
    <location>
        <begin position="270"/>
        <end position="292"/>
    </location>
</feature>
<feature type="region of interest" description="Disordered" evidence="1">
    <location>
        <begin position="261"/>
        <end position="346"/>
    </location>
</feature>
<evidence type="ECO:0000313" key="3">
    <source>
        <dbReference type="Proteomes" id="UP001374579"/>
    </source>
</evidence>
<name>A0AAN9AI92_9CAEN</name>
<accession>A0AAN9AI92</accession>
<feature type="compositionally biased region" description="Basic and acidic residues" evidence="1">
    <location>
        <begin position="293"/>
        <end position="335"/>
    </location>
</feature>
<keyword evidence="3" id="KW-1185">Reference proteome</keyword>
<proteinExistence type="predicted"/>
<dbReference type="AlphaFoldDB" id="A0AAN9AI92"/>
<protein>
    <submittedName>
        <fullName evidence="2">Uncharacterized protein</fullName>
    </submittedName>
</protein>
<evidence type="ECO:0000256" key="1">
    <source>
        <dbReference type="SAM" id="MobiDB-lite"/>
    </source>
</evidence>
<comment type="caution">
    <text evidence="2">The sequence shown here is derived from an EMBL/GenBank/DDBJ whole genome shotgun (WGS) entry which is preliminary data.</text>
</comment>
<dbReference type="Proteomes" id="UP001374579">
    <property type="component" value="Unassembled WGS sequence"/>
</dbReference>
<gene>
    <name evidence="2" type="ORF">V1264_021422</name>
</gene>
<sequence>MATESSQLSEIDYLRKNYLLLQKVCREFDVAARQLDSTKDKIRVARVAGVGAATVGAVTAFATGGAGAVATVGDVASMVYALSGIVEDILNSQELKGLERNWSQVKKMYTSEFDIPRRNKDAIADWARGNLPRDQARAVIRAIEKCTSDLRSPERLKHLDSRNLKALLESPLLLVAADFSVFEILLAAAKEKDEPVDVQRFLQRLRKYQQILKQRFAERTAGRGSITGAQDIRGLWRIYPTTQAARNELLIKERIRKETRQREEEKRREEEDEEEEDEDEDRRREEEEEIQREEDRRREEEEDRRREEEEDRRREEEEEDDRRREEEEEEDRQREEDGEEETCVTQ</sequence>
<organism evidence="2 3">
    <name type="scientific">Littorina saxatilis</name>
    <dbReference type="NCBI Taxonomy" id="31220"/>
    <lineage>
        <taxon>Eukaryota</taxon>
        <taxon>Metazoa</taxon>
        <taxon>Spiralia</taxon>
        <taxon>Lophotrochozoa</taxon>
        <taxon>Mollusca</taxon>
        <taxon>Gastropoda</taxon>
        <taxon>Caenogastropoda</taxon>
        <taxon>Littorinimorpha</taxon>
        <taxon>Littorinoidea</taxon>
        <taxon>Littorinidae</taxon>
        <taxon>Littorina</taxon>
    </lineage>
</organism>